<dbReference type="Pfam" id="PF03994">
    <property type="entry name" value="DUF350"/>
    <property type="match status" value="2"/>
</dbReference>
<feature type="transmembrane region" description="Helical" evidence="7">
    <location>
        <begin position="52"/>
        <end position="74"/>
    </location>
</feature>
<dbReference type="PANTHER" id="PTHR40043:SF1">
    <property type="entry name" value="UPF0719 INNER MEMBRANE PROTEIN YJFL"/>
    <property type="match status" value="1"/>
</dbReference>
<dbReference type="AlphaFoldDB" id="A0A4Q7PLY4"/>
<keyword evidence="4 7" id="KW-0812">Transmembrane</keyword>
<dbReference type="Proteomes" id="UP000292262">
    <property type="component" value="Unassembled WGS sequence"/>
</dbReference>
<proteinExistence type="inferred from homology"/>
<dbReference type="RefSeq" id="WP_130285808.1">
    <property type="nucleotide sequence ID" value="NZ_SGXE01000001.1"/>
</dbReference>
<feature type="transmembrane region" description="Helical" evidence="7">
    <location>
        <begin position="195"/>
        <end position="218"/>
    </location>
</feature>
<gene>
    <name evidence="8" type="ORF">EV197_1233</name>
</gene>
<dbReference type="GO" id="GO:0005886">
    <property type="term" value="C:plasma membrane"/>
    <property type="evidence" value="ECO:0007669"/>
    <property type="project" value="UniProtKB-SubCell"/>
</dbReference>
<feature type="transmembrane region" description="Helical" evidence="7">
    <location>
        <begin position="125"/>
        <end position="146"/>
    </location>
</feature>
<evidence type="ECO:0000256" key="4">
    <source>
        <dbReference type="ARBA" id="ARBA00022692"/>
    </source>
</evidence>
<comment type="subcellular location">
    <subcellularLocation>
        <location evidence="1">Cell membrane</location>
        <topology evidence="1">Multi-pass membrane protein</topology>
    </subcellularLocation>
</comment>
<feature type="transmembrane region" description="Helical" evidence="7">
    <location>
        <begin position="269"/>
        <end position="289"/>
    </location>
</feature>
<comment type="caution">
    <text evidence="8">The sequence shown here is derived from an EMBL/GenBank/DDBJ whole genome shotgun (WGS) entry which is preliminary data.</text>
</comment>
<evidence type="ECO:0000256" key="3">
    <source>
        <dbReference type="ARBA" id="ARBA00022475"/>
    </source>
</evidence>
<dbReference type="OrthoDB" id="5416313at2"/>
<evidence type="ECO:0000256" key="6">
    <source>
        <dbReference type="ARBA" id="ARBA00023136"/>
    </source>
</evidence>
<evidence type="ECO:0000256" key="5">
    <source>
        <dbReference type="ARBA" id="ARBA00022989"/>
    </source>
</evidence>
<reference evidence="8 9" key="1">
    <citation type="submission" date="2019-02" db="EMBL/GenBank/DDBJ databases">
        <title>Genomic Encyclopedia of Type Strains, Phase IV (KMG-IV): sequencing the most valuable type-strain genomes for metagenomic binning, comparative biology and taxonomic classification.</title>
        <authorList>
            <person name="Goeker M."/>
        </authorList>
    </citation>
    <scope>NUCLEOTIDE SEQUENCE [LARGE SCALE GENOMIC DNA]</scope>
    <source>
        <strain evidence="8 9">DSM 17196</strain>
    </source>
</reference>
<protein>
    <submittedName>
        <fullName evidence="8">Uncharacterized membrane protein YjfL (UPF0719 family)</fullName>
    </submittedName>
</protein>
<feature type="transmembrane region" description="Helical" evidence="7">
    <location>
        <begin position="86"/>
        <end position="104"/>
    </location>
</feature>
<keyword evidence="5 7" id="KW-1133">Transmembrane helix</keyword>
<dbReference type="InterPro" id="IPR007140">
    <property type="entry name" value="DUF350"/>
</dbReference>
<keyword evidence="9" id="KW-1185">Reference proteome</keyword>
<evidence type="ECO:0000256" key="2">
    <source>
        <dbReference type="ARBA" id="ARBA00005779"/>
    </source>
</evidence>
<dbReference type="PANTHER" id="PTHR40043">
    <property type="entry name" value="UPF0719 INNER MEMBRANE PROTEIN YJFL"/>
    <property type="match status" value="1"/>
</dbReference>
<feature type="transmembrane region" description="Helical" evidence="7">
    <location>
        <begin position="152"/>
        <end position="174"/>
    </location>
</feature>
<evidence type="ECO:0000256" key="7">
    <source>
        <dbReference type="SAM" id="Phobius"/>
    </source>
</evidence>
<evidence type="ECO:0000313" key="8">
    <source>
        <dbReference type="EMBL" id="RZT00003.1"/>
    </source>
</evidence>
<dbReference type="EMBL" id="SGXE01000001">
    <property type="protein sequence ID" value="RZT00003.1"/>
    <property type="molecule type" value="Genomic_DNA"/>
</dbReference>
<comment type="similarity">
    <text evidence="2">Belongs to the UPF0719 family.</text>
</comment>
<sequence>MEIIKSEYVVDFLASLSYILLAILILIIGKLIYQLIYRKLSIKNELVFKDNFAFSVAYVGYFIGILLVIGGAIIGESYGWIEDIKAILYYSTIGIILINISKWINNKVILRKFNVTKEIISDQNTGTGVVEASVFIGAGLVLFGAISGESGGFLIGSLTAISYWSLGMLFQIIACKLYISFIGYDVHDQIEKDNVAVGVALSGIIIAISIVVMNALLGDFQDWKTTLLDISSQTTIGLLLLPLMRVIADKILLPGQRLTDEIINQENPNVGAALVEAFAYVGSAVLIAWSI</sequence>
<keyword evidence="6 7" id="KW-0472">Membrane</keyword>
<evidence type="ECO:0000256" key="1">
    <source>
        <dbReference type="ARBA" id="ARBA00004651"/>
    </source>
</evidence>
<keyword evidence="3" id="KW-1003">Cell membrane</keyword>
<accession>A0A4Q7PLY4</accession>
<feature type="transmembrane region" description="Helical" evidence="7">
    <location>
        <begin position="12"/>
        <end position="32"/>
    </location>
</feature>
<evidence type="ECO:0000313" key="9">
    <source>
        <dbReference type="Proteomes" id="UP000292262"/>
    </source>
</evidence>
<name>A0A4Q7PLY4_9FLAO</name>
<organism evidence="8 9">
    <name type="scientific">Aquimarina brevivitae</name>
    <dbReference type="NCBI Taxonomy" id="323412"/>
    <lineage>
        <taxon>Bacteria</taxon>
        <taxon>Pseudomonadati</taxon>
        <taxon>Bacteroidota</taxon>
        <taxon>Flavobacteriia</taxon>
        <taxon>Flavobacteriales</taxon>
        <taxon>Flavobacteriaceae</taxon>
        <taxon>Aquimarina</taxon>
    </lineage>
</organism>